<keyword evidence="2 5" id="KW-0547">Nucleotide-binding</keyword>
<dbReference type="PANTHER" id="PTHR43289">
    <property type="entry name" value="MITOGEN-ACTIVATED PROTEIN KINASE KINASE KINASE 20-RELATED"/>
    <property type="match status" value="1"/>
</dbReference>
<feature type="binding site" evidence="5">
    <location>
        <position position="92"/>
    </location>
    <ligand>
        <name>ATP</name>
        <dbReference type="ChEBI" id="CHEBI:30616"/>
    </ligand>
</feature>
<evidence type="ECO:0000313" key="8">
    <source>
        <dbReference type="EMBL" id="EEF58114.1"/>
    </source>
</evidence>
<protein>
    <submittedName>
        <fullName evidence="8">Serine/threonine protein kinase</fullName>
    </submittedName>
</protein>
<proteinExistence type="predicted"/>
<evidence type="ECO:0000256" key="3">
    <source>
        <dbReference type="ARBA" id="ARBA00022777"/>
    </source>
</evidence>
<dbReference type="InterPro" id="IPR017441">
    <property type="entry name" value="Protein_kinase_ATP_BS"/>
</dbReference>
<feature type="transmembrane region" description="Helical" evidence="6">
    <location>
        <begin position="382"/>
        <end position="408"/>
    </location>
</feature>
<dbReference type="Gene3D" id="1.10.510.10">
    <property type="entry name" value="Transferase(Phosphotransferase) domain 1"/>
    <property type="match status" value="1"/>
</dbReference>
<dbReference type="SMART" id="SM00220">
    <property type="entry name" value="S_TKc"/>
    <property type="match status" value="1"/>
</dbReference>
<feature type="transmembrane region" description="Helical" evidence="6">
    <location>
        <begin position="420"/>
        <end position="442"/>
    </location>
</feature>
<sequence>MSNEPSQKCPQCGAPIKESAPAGLCPNCLMALNLKTETVFTGDTPAAQPPLPPEQIAPHFPQLEIFECLGRGGMGVVYRARQKTLNRLVALKLLAPERVGDPKFAERFAREAQALAALNHPNIVTIYDFGQAGGFYYLLMEFVDGANLRWLLRERKFTPEEALAIVPPLCDALQFAHDRGIVHRDIKPENLLLDKAGRVKIADFGIAKMLGVGGDAAAVGAAPRGNATQTAVGTPGYSAPEQLASPQRVDNRADIYSLGVVFYELLTGELPGKPIEPPSRKVHIDARLDEVVLRALEKEPERRYQHASQVKTDVETIAGTPPGAGPASASPSLPVQAAKPPDSIKVFAVLNIILGVMGVLCCSPYMLFLIPFGAKAYGGQPLMMFTLYVCAIVVLPAACVTLASGIGLWYRKSWARKLAVWKSVFSILFLLFLEPIVFLSILTNTVMPAAQKKLSLVGNIPGIFVSLAYWGLLIFFLTQKPVKRAVGESY</sequence>
<dbReference type="CDD" id="cd14014">
    <property type="entry name" value="STKc_PknB_like"/>
    <property type="match status" value="1"/>
</dbReference>
<dbReference type="RefSeq" id="WP_007417819.1">
    <property type="nucleotide sequence ID" value="NZ_ABOX02000049.1"/>
</dbReference>
<dbReference type="Gene3D" id="3.30.200.20">
    <property type="entry name" value="Phosphorylase Kinase, domain 1"/>
    <property type="match status" value="1"/>
</dbReference>
<dbReference type="PROSITE" id="PS50011">
    <property type="entry name" value="PROTEIN_KINASE_DOM"/>
    <property type="match status" value="1"/>
</dbReference>
<dbReference type="PROSITE" id="PS00107">
    <property type="entry name" value="PROTEIN_KINASE_ATP"/>
    <property type="match status" value="1"/>
</dbReference>
<dbReference type="PROSITE" id="PS00108">
    <property type="entry name" value="PROTEIN_KINASE_ST"/>
    <property type="match status" value="1"/>
</dbReference>
<accession>B9XPT3</accession>
<keyword evidence="8" id="KW-0723">Serine/threonine-protein kinase</keyword>
<feature type="transmembrane region" description="Helical" evidence="6">
    <location>
        <begin position="346"/>
        <end position="370"/>
    </location>
</feature>
<keyword evidence="6" id="KW-0472">Membrane</keyword>
<name>B9XPT3_PEDPL</name>
<evidence type="ECO:0000256" key="1">
    <source>
        <dbReference type="ARBA" id="ARBA00022679"/>
    </source>
</evidence>
<keyword evidence="9" id="KW-1185">Reference proteome</keyword>
<dbReference type="OrthoDB" id="6111975at2"/>
<dbReference type="GO" id="GO:0004674">
    <property type="term" value="F:protein serine/threonine kinase activity"/>
    <property type="evidence" value="ECO:0007669"/>
    <property type="project" value="UniProtKB-KW"/>
</dbReference>
<dbReference type="STRING" id="320771.Cflav_PD1458"/>
<evidence type="ECO:0000256" key="5">
    <source>
        <dbReference type="PROSITE-ProRule" id="PRU10141"/>
    </source>
</evidence>
<comment type="caution">
    <text evidence="8">The sequence shown here is derived from an EMBL/GenBank/DDBJ whole genome shotgun (WGS) entry which is preliminary data.</text>
</comment>
<keyword evidence="6" id="KW-1133">Transmembrane helix</keyword>
<feature type="domain" description="Protein kinase" evidence="7">
    <location>
        <begin position="63"/>
        <end position="317"/>
    </location>
</feature>
<dbReference type="SUPFAM" id="SSF56112">
    <property type="entry name" value="Protein kinase-like (PK-like)"/>
    <property type="match status" value="1"/>
</dbReference>
<organism evidence="8 9">
    <name type="scientific">Pedosphaera parvula (strain Ellin514)</name>
    <dbReference type="NCBI Taxonomy" id="320771"/>
    <lineage>
        <taxon>Bacteria</taxon>
        <taxon>Pseudomonadati</taxon>
        <taxon>Verrucomicrobiota</taxon>
        <taxon>Pedosphaerae</taxon>
        <taxon>Pedosphaerales</taxon>
        <taxon>Pedosphaeraceae</taxon>
        <taxon>Pedosphaera</taxon>
    </lineage>
</organism>
<evidence type="ECO:0000256" key="4">
    <source>
        <dbReference type="ARBA" id="ARBA00022840"/>
    </source>
</evidence>
<dbReference type="GO" id="GO:0005524">
    <property type="term" value="F:ATP binding"/>
    <property type="evidence" value="ECO:0007669"/>
    <property type="project" value="UniProtKB-UniRule"/>
</dbReference>
<gene>
    <name evidence="8" type="ORF">Cflav_PD1458</name>
</gene>
<dbReference type="InterPro" id="IPR011009">
    <property type="entry name" value="Kinase-like_dom_sf"/>
</dbReference>
<evidence type="ECO:0000256" key="2">
    <source>
        <dbReference type="ARBA" id="ARBA00022741"/>
    </source>
</evidence>
<evidence type="ECO:0000256" key="6">
    <source>
        <dbReference type="SAM" id="Phobius"/>
    </source>
</evidence>
<dbReference type="Proteomes" id="UP000003688">
    <property type="component" value="Unassembled WGS sequence"/>
</dbReference>
<keyword evidence="3 8" id="KW-0418">Kinase</keyword>
<dbReference type="PANTHER" id="PTHR43289:SF6">
    <property type="entry name" value="SERINE_THREONINE-PROTEIN KINASE NEKL-3"/>
    <property type="match status" value="1"/>
</dbReference>
<evidence type="ECO:0000259" key="7">
    <source>
        <dbReference type="PROSITE" id="PS50011"/>
    </source>
</evidence>
<dbReference type="EMBL" id="ABOX02000049">
    <property type="protein sequence ID" value="EEF58114.1"/>
    <property type="molecule type" value="Genomic_DNA"/>
</dbReference>
<dbReference type="InterPro" id="IPR000719">
    <property type="entry name" value="Prot_kinase_dom"/>
</dbReference>
<dbReference type="AlphaFoldDB" id="B9XPT3"/>
<feature type="transmembrane region" description="Helical" evidence="6">
    <location>
        <begin position="454"/>
        <end position="477"/>
    </location>
</feature>
<keyword evidence="1" id="KW-0808">Transferase</keyword>
<keyword evidence="6" id="KW-0812">Transmembrane</keyword>
<dbReference type="InterPro" id="IPR008271">
    <property type="entry name" value="Ser/Thr_kinase_AS"/>
</dbReference>
<reference evidence="8 9" key="1">
    <citation type="journal article" date="2011" name="J. Bacteriol.">
        <title>Genome sequence of 'Pedosphaera parvula' Ellin514, an aerobic Verrucomicrobial isolate from pasture soil.</title>
        <authorList>
            <person name="Kant R."/>
            <person name="van Passel M.W."/>
            <person name="Sangwan P."/>
            <person name="Palva A."/>
            <person name="Lucas S."/>
            <person name="Copeland A."/>
            <person name="Lapidus A."/>
            <person name="Glavina Del Rio T."/>
            <person name="Dalin E."/>
            <person name="Tice H."/>
            <person name="Bruce D."/>
            <person name="Goodwin L."/>
            <person name="Pitluck S."/>
            <person name="Chertkov O."/>
            <person name="Larimer F.W."/>
            <person name="Land M.L."/>
            <person name="Hauser L."/>
            <person name="Brettin T.S."/>
            <person name="Detter J.C."/>
            <person name="Han S."/>
            <person name="de Vos W.M."/>
            <person name="Janssen P.H."/>
            <person name="Smidt H."/>
        </authorList>
    </citation>
    <scope>NUCLEOTIDE SEQUENCE [LARGE SCALE GENOMIC DNA]</scope>
    <source>
        <strain evidence="8 9">Ellin514</strain>
    </source>
</reference>
<dbReference type="Pfam" id="PF00069">
    <property type="entry name" value="Pkinase"/>
    <property type="match status" value="1"/>
</dbReference>
<keyword evidence="4 5" id="KW-0067">ATP-binding</keyword>
<evidence type="ECO:0000313" key="9">
    <source>
        <dbReference type="Proteomes" id="UP000003688"/>
    </source>
</evidence>